<dbReference type="Pfam" id="PF00005">
    <property type="entry name" value="ABC_tran"/>
    <property type="match status" value="1"/>
</dbReference>
<dbReference type="InterPro" id="IPR003593">
    <property type="entry name" value="AAA+_ATPase"/>
</dbReference>
<keyword evidence="3" id="KW-0547">Nucleotide-binding</keyword>
<evidence type="ECO:0000256" key="6">
    <source>
        <dbReference type="ARBA" id="ARBA00056091"/>
    </source>
</evidence>
<evidence type="ECO:0000256" key="5">
    <source>
        <dbReference type="ARBA" id="ARBA00050305"/>
    </source>
</evidence>
<dbReference type="InterPro" id="IPR027417">
    <property type="entry name" value="P-loop_NTPase"/>
</dbReference>
<dbReference type="PROSITE" id="PS00211">
    <property type="entry name" value="ABC_TRANSPORTER_1"/>
    <property type="match status" value="1"/>
</dbReference>
<evidence type="ECO:0000256" key="8">
    <source>
        <dbReference type="ARBA" id="ARBA00072105"/>
    </source>
</evidence>
<evidence type="ECO:0000256" key="7">
    <source>
        <dbReference type="ARBA" id="ARBA00063658"/>
    </source>
</evidence>
<dbReference type="GO" id="GO:0140359">
    <property type="term" value="F:ABC-type transporter activity"/>
    <property type="evidence" value="ECO:0007669"/>
    <property type="project" value="InterPro"/>
</dbReference>
<dbReference type="GO" id="GO:0008643">
    <property type="term" value="P:carbohydrate transport"/>
    <property type="evidence" value="ECO:0007669"/>
    <property type="project" value="InterPro"/>
</dbReference>
<dbReference type="Proteomes" id="UP000218690">
    <property type="component" value="Unassembled WGS sequence"/>
</dbReference>
<dbReference type="FunFam" id="3.40.50.300:FF:000042">
    <property type="entry name" value="Maltose/maltodextrin ABC transporter, ATP-binding protein"/>
    <property type="match status" value="1"/>
</dbReference>
<keyword evidence="2" id="KW-0813">Transport</keyword>
<comment type="subcellular location">
    <subcellularLocation>
        <location evidence="1">Cell inner membrane</location>
        <topology evidence="1">Peripheral membrane protein</topology>
        <orientation evidence="1">Cytoplasmic side</orientation>
    </subcellularLocation>
</comment>
<dbReference type="SMART" id="SM00382">
    <property type="entry name" value="AAA"/>
    <property type="match status" value="1"/>
</dbReference>
<dbReference type="Gene3D" id="2.40.50.140">
    <property type="entry name" value="Nucleic acid-binding proteins"/>
    <property type="match status" value="1"/>
</dbReference>
<dbReference type="NCBIfam" id="NF008653">
    <property type="entry name" value="PRK11650.1"/>
    <property type="match status" value="1"/>
</dbReference>
<organism evidence="12 13">
    <name type="scientific">Corynebacterium accolens</name>
    <dbReference type="NCBI Taxonomy" id="38284"/>
    <lineage>
        <taxon>Bacteria</taxon>
        <taxon>Bacillati</taxon>
        <taxon>Actinomycetota</taxon>
        <taxon>Actinomycetes</taxon>
        <taxon>Mycobacteriales</taxon>
        <taxon>Corynebacteriaceae</taxon>
        <taxon>Corynebacterium</taxon>
    </lineage>
</organism>
<evidence type="ECO:0000313" key="13">
    <source>
        <dbReference type="Proteomes" id="UP000218690"/>
    </source>
</evidence>
<dbReference type="Gene3D" id="3.40.50.300">
    <property type="entry name" value="P-loop containing nucleotide triphosphate hydrolases"/>
    <property type="match status" value="1"/>
</dbReference>
<dbReference type="Gene3D" id="2.40.50.100">
    <property type="match status" value="2"/>
</dbReference>
<protein>
    <recommendedName>
        <fullName evidence="8">Trehalose import ATP-binding protein SugC</fullName>
    </recommendedName>
    <alternativeName>
        <fullName evidence="10">Nucleotide-binding domain of SugABC transporter</fullName>
    </alternativeName>
    <alternativeName>
        <fullName evidence="9">SugABC transporter ATPase SugC</fullName>
    </alternativeName>
</protein>
<dbReference type="GO" id="GO:0055052">
    <property type="term" value="C:ATP-binding cassette (ABC) transporter complex, substrate-binding subunit-containing"/>
    <property type="evidence" value="ECO:0007669"/>
    <property type="project" value="TreeGrafter"/>
</dbReference>
<dbReference type="PANTHER" id="PTHR43875">
    <property type="entry name" value="MALTODEXTRIN IMPORT ATP-BINDING PROTEIN MSMX"/>
    <property type="match status" value="1"/>
</dbReference>
<evidence type="ECO:0000313" key="12">
    <source>
        <dbReference type="EMBL" id="PCC83410.1"/>
    </source>
</evidence>
<dbReference type="SUPFAM" id="SSF52540">
    <property type="entry name" value="P-loop containing nucleoside triphosphate hydrolases"/>
    <property type="match status" value="1"/>
</dbReference>
<dbReference type="PROSITE" id="PS50893">
    <property type="entry name" value="ABC_TRANSPORTER_2"/>
    <property type="match status" value="1"/>
</dbReference>
<comment type="function">
    <text evidence="6">Part of the ABC transporter complex LpqY-SugA-SugB-SugC, which is highly specific for uptake of trehalose. Involved in the recycling of extracellular trehalose released from trehalose-containing molecules synthesized by M.tuberculosis. Trehalose uptake is essential for virulence. Responsible for energy coupling to the transport system.</text>
</comment>
<dbReference type="InterPro" id="IPR047641">
    <property type="entry name" value="ABC_transpr_MalK/UgpC-like"/>
</dbReference>
<dbReference type="InterPro" id="IPR003439">
    <property type="entry name" value="ABC_transporter-like_ATP-bd"/>
</dbReference>
<evidence type="ECO:0000256" key="10">
    <source>
        <dbReference type="ARBA" id="ARBA00082626"/>
    </source>
</evidence>
<dbReference type="GO" id="GO:0005524">
    <property type="term" value="F:ATP binding"/>
    <property type="evidence" value="ECO:0007669"/>
    <property type="project" value="UniProtKB-KW"/>
</dbReference>
<keyword evidence="4 12" id="KW-0067">ATP-binding</keyword>
<evidence type="ECO:0000256" key="3">
    <source>
        <dbReference type="ARBA" id="ARBA00022741"/>
    </source>
</evidence>
<dbReference type="EMBL" id="NWBP01000011">
    <property type="protein sequence ID" value="PCC83410.1"/>
    <property type="molecule type" value="Genomic_DNA"/>
</dbReference>
<comment type="catalytic activity">
    <reaction evidence="5">
        <text>alpha,alpha-trehalose(out) + ATP + H2O = alpha,alpha-trehalose(in) + ADP + phosphate + H(+)</text>
        <dbReference type="Rhea" id="RHEA:75203"/>
        <dbReference type="ChEBI" id="CHEBI:15377"/>
        <dbReference type="ChEBI" id="CHEBI:15378"/>
        <dbReference type="ChEBI" id="CHEBI:16551"/>
        <dbReference type="ChEBI" id="CHEBI:30616"/>
        <dbReference type="ChEBI" id="CHEBI:43474"/>
        <dbReference type="ChEBI" id="CHEBI:456216"/>
    </reaction>
</comment>
<dbReference type="SUPFAM" id="SSF50331">
    <property type="entry name" value="MOP-like"/>
    <property type="match status" value="1"/>
</dbReference>
<gene>
    <name evidence="12" type="ORF">COM45_03390</name>
</gene>
<dbReference type="InterPro" id="IPR008995">
    <property type="entry name" value="Mo/tungstate-bd_C_term_dom"/>
</dbReference>
<dbReference type="PANTHER" id="PTHR43875:SF1">
    <property type="entry name" value="OSMOPROTECTIVE COMPOUNDS UPTAKE ATP-BINDING PROTEIN GGTA"/>
    <property type="match status" value="1"/>
</dbReference>
<evidence type="ECO:0000259" key="11">
    <source>
        <dbReference type="PROSITE" id="PS50893"/>
    </source>
</evidence>
<evidence type="ECO:0000256" key="9">
    <source>
        <dbReference type="ARBA" id="ARBA00080647"/>
    </source>
</evidence>
<sequence>MATVTFDGVSRIYSKDAERPAVDSLNLDIADGEFLVLVGPSGCGKSTSLRMLAGLEPTDSGSIRIDGKDVTGVSPSDRDVAMVFQNYALYPNMTVAQNMSFALENRKMDKALIKERVQEAAKILQMEDLLDRKPANLSGGQRQRVAMGRAIVREPAVFCMDEPLSNLDAKLRVSTRAQISELQRRLGTTTVYVTHDQTEAMTMGDRVAVLNAGVLQQVAPTREIYDRPANTFVAGFIGSPAMNLYDIDASVLRRWGFAQAPEGPLTVGIRPEDWKQSSEGEGGVKFVIRHVEELGHESYLYGDLTGEDGTVFSSTTRLGGNTGVLVEPRSHQSIGETIWLKPNTSNVHIFDRESGNRIN</sequence>
<evidence type="ECO:0000256" key="1">
    <source>
        <dbReference type="ARBA" id="ARBA00004515"/>
    </source>
</evidence>
<dbReference type="InterPro" id="IPR012340">
    <property type="entry name" value="NA-bd_OB-fold"/>
</dbReference>
<evidence type="ECO:0000256" key="4">
    <source>
        <dbReference type="ARBA" id="ARBA00022840"/>
    </source>
</evidence>
<accession>A0A2A4AM94</accession>
<proteinExistence type="predicted"/>
<name>A0A2A4AM94_9CORY</name>
<comment type="caution">
    <text evidence="12">The sequence shown here is derived from an EMBL/GenBank/DDBJ whole genome shotgun (WGS) entry which is preliminary data.</text>
</comment>
<evidence type="ECO:0000256" key="2">
    <source>
        <dbReference type="ARBA" id="ARBA00022448"/>
    </source>
</evidence>
<dbReference type="CDD" id="cd03301">
    <property type="entry name" value="ABC_MalK_N"/>
    <property type="match status" value="1"/>
</dbReference>
<reference evidence="12 13" key="1">
    <citation type="submission" date="2017-09" db="EMBL/GenBank/DDBJ databases">
        <title>Draft Genome Sequence of Corynebacterium accolens AH4003.</title>
        <authorList>
            <person name="Chen Y."/>
            <person name="Oosthuysen W.F."/>
            <person name="Kelley S."/>
            <person name="Horswill A."/>
        </authorList>
    </citation>
    <scope>NUCLEOTIDE SEQUENCE [LARGE SCALE GENOMIC DNA]</scope>
    <source>
        <strain evidence="12 13">AH4003</strain>
    </source>
</reference>
<dbReference type="GO" id="GO:0016887">
    <property type="term" value="F:ATP hydrolysis activity"/>
    <property type="evidence" value="ECO:0007669"/>
    <property type="project" value="InterPro"/>
</dbReference>
<dbReference type="InterPro" id="IPR015855">
    <property type="entry name" value="ABC_transpr_MalK-like"/>
</dbReference>
<dbReference type="InterPro" id="IPR017871">
    <property type="entry name" value="ABC_transporter-like_CS"/>
</dbReference>
<comment type="subunit">
    <text evidence="7">Monomer. Homodimerizes in the presence of ATP. The complex is composed of two ATP-binding proteins (SugC), two transmembrane proteins (SugA and SugB) and a solute-binding protein (LpqY).</text>
</comment>
<dbReference type="AlphaFoldDB" id="A0A2A4AM94"/>
<feature type="domain" description="ABC transporter" evidence="11">
    <location>
        <begin position="4"/>
        <end position="237"/>
    </location>
</feature>